<organism evidence="2 3">
    <name type="scientific">Pseudomonas kielensis</name>
    <dbReference type="NCBI Taxonomy" id="2762577"/>
    <lineage>
        <taxon>Bacteria</taxon>
        <taxon>Pseudomonadati</taxon>
        <taxon>Pseudomonadota</taxon>
        <taxon>Gammaproteobacteria</taxon>
        <taxon>Pseudomonadales</taxon>
        <taxon>Pseudomonadaceae</taxon>
        <taxon>Pseudomonas</taxon>
    </lineage>
</organism>
<keyword evidence="3" id="KW-1185">Reference proteome</keyword>
<evidence type="ECO:0000256" key="1">
    <source>
        <dbReference type="SAM" id="MobiDB-lite"/>
    </source>
</evidence>
<dbReference type="Gene3D" id="2.30.110.50">
    <property type="match status" value="1"/>
</dbReference>
<dbReference type="Pfam" id="PF05954">
    <property type="entry name" value="Phage_GPD"/>
    <property type="match status" value="1"/>
</dbReference>
<sequence>MHNDMESPLGLNPTLTLPELALSFAVRQFKGHEALNQLYQLDIELLGPAPAIRLEQWLHQPAYLCLGPGIGRHGIVQRAGLIDANAQQITYRLTLAPRLLALEQPPRRRIRRELSVPQLLHQLLEEHGLPADSYRFELHHGEYPPRALCIQYDETDLHLLHRLCEEEGIHFHFEHHDDRHVLVFAEDSASFTQHPLETAFAPGADHAVISQLFQCHNPPCSAPRHSVQPRGEPQESGPAPADAANQVAQATARATPTQQHQRQLSRRELERLRCLHRQVQGHSTQPGLRSGGILQVSGHPVAAFNDQWLLCEVEHEGTASHYRNQFTAIPWSSEFRPAHTHLKPRIPGQHIGRVAEPPVLDAQGRVQVWLWPAQATDDAPSGLWLPRVQVATDAGQLPAGGSEVPVSFLDGDPDRPVLYACDLGAARNDQAWQDKEQPISLSANGNVLHLTADSITLSGPLFSPTPAPDVAPLEHPGRPQPQHSGWSGEIYLFEHPPATTDRLAHANWYIVRMPQPGLMELTGLDRSDVVMQGTSLASGNLALSPAQKKQLACEFARTPEQLCLLYPGQCVALAEYFQQHWNSAQRLSFIESARPASPPAHTGHNQLLFDWLLPHAGKAP</sequence>
<evidence type="ECO:0000313" key="2">
    <source>
        <dbReference type="EMBL" id="MBC2691450.1"/>
    </source>
</evidence>
<dbReference type="InterPro" id="IPR006533">
    <property type="entry name" value="T6SS_Vgr_RhsGE"/>
</dbReference>
<evidence type="ECO:0000313" key="3">
    <source>
        <dbReference type="Proteomes" id="UP000526003"/>
    </source>
</evidence>
<accession>A0A7X1KYH5</accession>
<comment type="caution">
    <text evidence="2">The sequence shown here is derived from an EMBL/GenBank/DDBJ whole genome shotgun (WGS) entry which is preliminary data.</text>
</comment>
<dbReference type="Proteomes" id="UP000526003">
    <property type="component" value="Unassembled WGS sequence"/>
</dbReference>
<name>A0A7X1KYH5_9PSED</name>
<dbReference type="NCBIfam" id="TIGR01646">
    <property type="entry name" value="vgr_GE"/>
    <property type="match status" value="1"/>
</dbReference>
<protein>
    <submittedName>
        <fullName evidence="2">Type VI secretion system tip protein VgrG</fullName>
    </submittedName>
</protein>
<reference evidence="2 3" key="1">
    <citation type="submission" date="2020-08" db="EMBL/GenBank/DDBJ databases">
        <title>Pseudomonas sp. nov.</title>
        <authorList>
            <person name="Gieschler S."/>
            <person name="Fiedler G."/>
            <person name="Brinks E."/>
            <person name="Boehnlein C."/>
            <person name="Franz C.M.A.P."/>
            <person name="Kabisch J."/>
        </authorList>
    </citation>
    <scope>NUCLEOTIDE SEQUENCE [LARGE SCALE GENOMIC DNA]</scope>
    <source>
        <strain evidence="2 3">MBT-1</strain>
    </source>
</reference>
<dbReference type="AlphaFoldDB" id="A0A7X1KYH5"/>
<dbReference type="EMBL" id="JACMYG010000017">
    <property type="protein sequence ID" value="MBC2691450.1"/>
    <property type="molecule type" value="Genomic_DNA"/>
</dbReference>
<gene>
    <name evidence="2" type="primary">tssI</name>
    <name evidence="2" type="ORF">H7995_16765</name>
</gene>
<dbReference type="InterPro" id="IPR037026">
    <property type="entry name" value="Vgr_OB-fold_dom_sf"/>
</dbReference>
<dbReference type="SUPFAM" id="SSF69279">
    <property type="entry name" value="Phage tail proteins"/>
    <property type="match status" value="2"/>
</dbReference>
<dbReference type="Gene3D" id="3.55.50.10">
    <property type="entry name" value="Baseplate protein-like domains"/>
    <property type="match status" value="1"/>
</dbReference>
<dbReference type="InterPro" id="IPR017847">
    <property type="entry name" value="T6SS_RhsGE_Vgr_subset"/>
</dbReference>
<dbReference type="NCBIfam" id="TIGR03361">
    <property type="entry name" value="VI_Rhs_Vgr"/>
    <property type="match status" value="1"/>
</dbReference>
<dbReference type="Gene3D" id="2.40.50.230">
    <property type="entry name" value="Gp5 N-terminal domain"/>
    <property type="match status" value="1"/>
</dbReference>
<feature type="compositionally biased region" description="Low complexity" evidence="1">
    <location>
        <begin position="238"/>
        <end position="262"/>
    </location>
</feature>
<dbReference type="Gene3D" id="4.10.220.110">
    <property type="match status" value="1"/>
</dbReference>
<proteinExistence type="predicted"/>
<feature type="region of interest" description="Disordered" evidence="1">
    <location>
        <begin position="220"/>
        <end position="266"/>
    </location>
</feature>
<feature type="region of interest" description="Disordered" evidence="1">
    <location>
        <begin position="466"/>
        <end position="485"/>
    </location>
</feature>
<dbReference type="SUPFAM" id="SSF69255">
    <property type="entry name" value="gp5 N-terminal domain-like"/>
    <property type="match status" value="1"/>
</dbReference>